<dbReference type="InterPro" id="IPR050156">
    <property type="entry name" value="TC-AMP_synthase_SUA5"/>
</dbReference>
<sequence length="342" mass="35936">MDHISSCPEILPATMAGIARAAWLLQQGKLVAFGTETVYGLGADATQSLAVQRLYQAKGRPAYNPLISHFPSANVAFRYGKPSALAKALADAFWPGPLTLILPLQPNSPISPLALAHLATIAVRVPDVEAIQTLLSLTDRPIVAPSANPSGRISPTTSAHVLNTLGDRVDAILDTGPARIGVESSIVDVSSEQAYLLRPGGISLEELNAASQGLGRILPAQKPEQNAMSAPSSIIAPGQLTSHYAPTLPVRLNATHIQPNEAQLAFGRPLPGGRVTYNLSPSGSLAEAARNLFSALHDLDKEGQSQNVNGIAVMPIPHTQLGLAINDRLKRAAAPKENHEPA</sequence>
<evidence type="ECO:0000256" key="13">
    <source>
        <dbReference type="PIRNR" id="PIRNR004930"/>
    </source>
</evidence>
<evidence type="ECO:0000256" key="3">
    <source>
        <dbReference type="ARBA" id="ARBA00012584"/>
    </source>
</evidence>
<dbReference type="NCBIfam" id="TIGR00057">
    <property type="entry name" value="L-threonylcarbamoyladenylate synthase"/>
    <property type="match status" value="1"/>
</dbReference>
<dbReference type="SUPFAM" id="SSF55821">
    <property type="entry name" value="YrdC/RibB"/>
    <property type="match status" value="1"/>
</dbReference>
<keyword evidence="7 13" id="KW-0819">tRNA processing</keyword>
<comment type="subcellular location">
    <subcellularLocation>
        <location evidence="1 13">Cytoplasm</location>
    </subcellularLocation>
</comment>
<dbReference type="GO" id="GO:0061710">
    <property type="term" value="F:L-threonylcarbamoyladenylate synthase"/>
    <property type="evidence" value="ECO:0007669"/>
    <property type="project" value="UniProtKB-EC"/>
</dbReference>
<gene>
    <name evidence="16" type="primary">ywlC</name>
    <name evidence="16" type="ORF">JGUZn3_24170</name>
</gene>
<dbReference type="Pfam" id="PF01300">
    <property type="entry name" value="Sua5_yciO_yrdC"/>
    <property type="match status" value="1"/>
</dbReference>
<evidence type="ECO:0000256" key="4">
    <source>
        <dbReference type="ARBA" id="ARBA00015492"/>
    </source>
</evidence>
<comment type="similarity">
    <text evidence="2 13">Belongs to the SUA5 family.</text>
</comment>
<dbReference type="GO" id="GO:0005737">
    <property type="term" value="C:cytoplasm"/>
    <property type="evidence" value="ECO:0007669"/>
    <property type="project" value="UniProtKB-SubCell"/>
</dbReference>
<dbReference type="EC" id="2.7.7.87" evidence="3 13"/>
<keyword evidence="5 13" id="KW-0963">Cytoplasm</keyword>
<dbReference type="Gene3D" id="3.40.50.11030">
    <property type="entry name" value="Threonylcarbamoyl-AMP synthase, C-terminal domain"/>
    <property type="match status" value="1"/>
</dbReference>
<feature type="binding site" evidence="14">
    <location>
        <position position="198"/>
    </location>
    <ligand>
        <name>ATP</name>
        <dbReference type="ChEBI" id="CHEBI:30616"/>
    </ligand>
</feature>
<feature type="binding site" evidence="14">
    <location>
        <position position="60"/>
    </location>
    <ligand>
        <name>ATP</name>
        <dbReference type="ChEBI" id="CHEBI:30616"/>
    </ligand>
</feature>
<dbReference type="Gene3D" id="3.90.870.10">
    <property type="entry name" value="DHBP synthase"/>
    <property type="match status" value="1"/>
</dbReference>
<evidence type="ECO:0000313" key="17">
    <source>
        <dbReference type="Proteomes" id="UP000516349"/>
    </source>
</evidence>
<keyword evidence="8 13" id="KW-0548">Nucleotidyltransferase</keyword>
<evidence type="ECO:0000256" key="6">
    <source>
        <dbReference type="ARBA" id="ARBA00022679"/>
    </source>
</evidence>
<dbReference type="Pfam" id="PF03481">
    <property type="entry name" value="Sua5_C"/>
    <property type="match status" value="1"/>
</dbReference>
<dbReference type="AlphaFoldDB" id="A0A7H1NV07"/>
<organism evidence="16 17">
    <name type="scientific">Entomobacter blattae</name>
    <dbReference type="NCBI Taxonomy" id="2762277"/>
    <lineage>
        <taxon>Bacteria</taxon>
        <taxon>Pseudomonadati</taxon>
        <taxon>Pseudomonadota</taxon>
        <taxon>Alphaproteobacteria</taxon>
        <taxon>Acetobacterales</taxon>
        <taxon>Acetobacteraceae</taxon>
        <taxon>Entomobacter</taxon>
    </lineage>
</organism>
<dbReference type="InterPro" id="IPR006070">
    <property type="entry name" value="Sua5-like_dom"/>
</dbReference>
<dbReference type="InterPro" id="IPR010923">
    <property type="entry name" value="T(6)A37_SUA5"/>
</dbReference>
<dbReference type="GO" id="GO:0006450">
    <property type="term" value="P:regulation of translational fidelity"/>
    <property type="evidence" value="ECO:0007669"/>
    <property type="project" value="TreeGrafter"/>
</dbReference>
<dbReference type="PROSITE" id="PS51163">
    <property type="entry name" value="YRDC"/>
    <property type="match status" value="1"/>
</dbReference>
<dbReference type="PANTHER" id="PTHR17490">
    <property type="entry name" value="SUA5"/>
    <property type="match status" value="1"/>
</dbReference>
<evidence type="ECO:0000256" key="5">
    <source>
        <dbReference type="ARBA" id="ARBA00022490"/>
    </source>
</evidence>
<evidence type="ECO:0000259" key="15">
    <source>
        <dbReference type="PROSITE" id="PS51163"/>
    </source>
</evidence>
<dbReference type="Proteomes" id="UP000516349">
    <property type="component" value="Chromosome"/>
</dbReference>
<dbReference type="InterPro" id="IPR017945">
    <property type="entry name" value="DHBP_synth_RibB-like_a/b_dom"/>
</dbReference>
<keyword evidence="17" id="KW-1185">Reference proteome</keyword>
<evidence type="ECO:0000256" key="1">
    <source>
        <dbReference type="ARBA" id="ARBA00004496"/>
    </source>
</evidence>
<feature type="binding site" evidence="14">
    <location>
        <position position="184"/>
    </location>
    <ligand>
        <name>L-threonine</name>
        <dbReference type="ChEBI" id="CHEBI:57926"/>
    </ligand>
</feature>
<comment type="function">
    <text evidence="13">Required for the formation of a threonylcarbamoyl group on adenosine at position 37 (t(6)A37) in tRNAs that read codons beginning with adenine.</text>
</comment>
<keyword evidence="10 13" id="KW-0067">ATP-binding</keyword>
<evidence type="ECO:0000256" key="2">
    <source>
        <dbReference type="ARBA" id="ARBA00007663"/>
    </source>
</evidence>
<dbReference type="GO" id="GO:0003725">
    <property type="term" value="F:double-stranded RNA binding"/>
    <property type="evidence" value="ECO:0007669"/>
    <property type="project" value="UniProtKB-UniRule"/>
</dbReference>
<reference evidence="16 17" key="1">
    <citation type="submission" date="2020-08" db="EMBL/GenBank/DDBJ databases">
        <title>Complete genome sequence of Entomobacter blattae G55GP.</title>
        <authorList>
            <person name="Poehlein A."/>
            <person name="Guzman J."/>
            <person name="Daniel R."/>
            <person name="Vilcinskas A."/>
        </authorList>
    </citation>
    <scope>NUCLEOTIDE SEQUENCE [LARGE SCALE GENOMIC DNA]</scope>
    <source>
        <strain evidence="16 17">G55GP</strain>
    </source>
</reference>
<evidence type="ECO:0000256" key="8">
    <source>
        <dbReference type="ARBA" id="ARBA00022695"/>
    </source>
</evidence>
<evidence type="ECO:0000256" key="9">
    <source>
        <dbReference type="ARBA" id="ARBA00022741"/>
    </source>
</evidence>
<dbReference type="PANTHER" id="PTHR17490:SF16">
    <property type="entry name" value="THREONYLCARBAMOYL-AMP SYNTHASE"/>
    <property type="match status" value="1"/>
</dbReference>
<comment type="catalytic activity">
    <reaction evidence="12 13">
        <text>L-threonine + hydrogencarbonate + ATP = L-threonylcarbamoyladenylate + diphosphate + H2O</text>
        <dbReference type="Rhea" id="RHEA:36407"/>
        <dbReference type="ChEBI" id="CHEBI:15377"/>
        <dbReference type="ChEBI" id="CHEBI:17544"/>
        <dbReference type="ChEBI" id="CHEBI:30616"/>
        <dbReference type="ChEBI" id="CHEBI:33019"/>
        <dbReference type="ChEBI" id="CHEBI:57926"/>
        <dbReference type="ChEBI" id="CHEBI:73682"/>
        <dbReference type="EC" id="2.7.7.87"/>
    </reaction>
</comment>
<feature type="binding site" evidence="14">
    <location>
        <position position="144"/>
    </location>
    <ligand>
        <name>ATP</name>
        <dbReference type="ChEBI" id="CHEBI:30616"/>
    </ligand>
</feature>
<accession>A0A7H1NV07</accession>
<feature type="binding site" evidence="14">
    <location>
        <position position="69"/>
    </location>
    <ligand>
        <name>L-threonine</name>
        <dbReference type="ChEBI" id="CHEBI:57926"/>
    </ligand>
</feature>
<feature type="binding site" evidence="14">
    <location>
        <position position="146"/>
    </location>
    <ligand>
        <name>ATP</name>
        <dbReference type="ChEBI" id="CHEBI:30616"/>
    </ligand>
</feature>
<dbReference type="InterPro" id="IPR005145">
    <property type="entry name" value="Sua5_C"/>
</dbReference>
<dbReference type="GO" id="GO:0008033">
    <property type="term" value="P:tRNA processing"/>
    <property type="evidence" value="ECO:0007669"/>
    <property type="project" value="UniProtKB-KW"/>
</dbReference>
<dbReference type="InterPro" id="IPR038385">
    <property type="entry name" value="Sua5/YwlC_C"/>
</dbReference>
<dbReference type="GO" id="GO:0005524">
    <property type="term" value="F:ATP binding"/>
    <property type="evidence" value="ECO:0007669"/>
    <property type="project" value="UniProtKB-UniRule"/>
</dbReference>
<dbReference type="EMBL" id="CP060244">
    <property type="protein sequence ID" value="QNT79617.1"/>
    <property type="molecule type" value="Genomic_DNA"/>
</dbReference>
<dbReference type="KEGG" id="ebla:JGUZn3_24170"/>
<dbReference type="PIRSF" id="PIRSF004930">
    <property type="entry name" value="Tln_factor_SUA5"/>
    <property type="match status" value="1"/>
</dbReference>
<feature type="binding site" evidence="14">
    <location>
        <position position="154"/>
    </location>
    <ligand>
        <name>ATP</name>
        <dbReference type="ChEBI" id="CHEBI:30616"/>
    </ligand>
</feature>
<feature type="binding site" evidence="14">
    <location>
        <position position="37"/>
    </location>
    <ligand>
        <name>L-threonine</name>
        <dbReference type="ChEBI" id="CHEBI:57926"/>
    </ligand>
</feature>
<name>A0A7H1NV07_9PROT</name>
<feature type="binding site" evidence="14">
    <location>
        <position position="124"/>
    </location>
    <ligand>
        <name>L-threonine</name>
        <dbReference type="ChEBI" id="CHEBI:57926"/>
    </ligand>
</feature>
<proteinExistence type="inferred from homology"/>
<keyword evidence="9 13" id="KW-0547">Nucleotide-binding</keyword>
<feature type="binding site" evidence="14">
    <location>
        <position position="120"/>
    </location>
    <ligand>
        <name>ATP</name>
        <dbReference type="ChEBI" id="CHEBI:30616"/>
    </ligand>
</feature>
<feature type="binding site" evidence="14">
    <location>
        <position position="244"/>
    </location>
    <ligand>
        <name>ATP</name>
        <dbReference type="ChEBI" id="CHEBI:30616"/>
    </ligand>
</feature>
<evidence type="ECO:0000313" key="16">
    <source>
        <dbReference type="EMBL" id="QNT79617.1"/>
    </source>
</evidence>
<evidence type="ECO:0000256" key="7">
    <source>
        <dbReference type="ARBA" id="ARBA00022694"/>
    </source>
</evidence>
<dbReference type="GO" id="GO:0000049">
    <property type="term" value="F:tRNA binding"/>
    <property type="evidence" value="ECO:0007669"/>
    <property type="project" value="TreeGrafter"/>
</dbReference>
<evidence type="ECO:0000256" key="11">
    <source>
        <dbReference type="ARBA" id="ARBA00029774"/>
    </source>
</evidence>
<feature type="domain" description="YrdC-like" evidence="15">
    <location>
        <begin position="15"/>
        <end position="202"/>
    </location>
</feature>
<feature type="binding site" evidence="14">
    <location>
        <position position="64"/>
    </location>
    <ligand>
        <name>ATP</name>
        <dbReference type="ChEBI" id="CHEBI:30616"/>
    </ligand>
</feature>
<protein>
    <recommendedName>
        <fullName evidence="4 13">Threonylcarbamoyl-AMP synthase</fullName>
        <shortName evidence="13">TC-AMP synthase</shortName>
        <ecNumber evidence="3 13">2.7.7.87</ecNumber>
    </recommendedName>
    <alternativeName>
        <fullName evidence="11 13">L-threonylcarbamoyladenylate synthase</fullName>
    </alternativeName>
</protein>
<keyword evidence="6 13" id="KW-0808">Transferase</keyword>
<evidence type="ECO:0000256" key="10">
    <source>
        <dbReference type="ARBA" id="ARBA00022840"/>
    </source>
</evidence>
<evidence type="ECO:0000256" key="14">
    <source>
        <dbReference type="PIRSR" id="PIRSR004930-1"/>
    </source>
</evidence>
<evidence type="ECO:0000256" key="12">
    <source>
        <dbReference type="ARBA" id="ARBA00048366"/>
    </source>
</evidence>